<name>A0A3N2RIL9_LYSEN</name>
<dbReference type="Proteomes" id="UP000275910">
    <property type="component" value="Unassembled WGS sequence"/>
</dbReference>
<reference evidence="1 2" key="1">
    <citation type="submission" date="2018-10" db="EMBL/GenBank/DDBJ databases">
        <title>The genome of Lysobacter enzymogenes OH11.</title>
        <authorList>
            <person name="Liu F."/>
            <person name="Zhao Y."/>
            <person name="Qian G."/>
            <person name="Chen Y."/>
            <person name="Xu H."/>
        </authorList>
    </citation>
    <scope>NUCLEOTIDE SEQUENCE [LARGE SCALE GENOMIC DNA]</scope>
    <source>
        <strain evidence="1 2">OH11</strain>
    </source>
</reference>
<dbReference type="EMBL" id="RCTY01000023">
    <property type="protein sequence ID" value="ROU07328.1"/>
    <property type="molecule type" value="Genomic_DNA"/>
</dbReference>
<proteinExistence type="predicted"/>
<evidence type="ECO:0000313" key="1">
    <source>
        <dbReference type="EMBL" id="ROU07328.1"/>
    </source>
</evidence>
<protein>
    <submittedName>
        <fullName evidence="1">Uncharacterized protein</fullName>
    </submittedName>
</protein>
<evidence type="ECO:0000313" key="2">
    <source>
        <dbReference type="Proteomes" id="UP000275910"/>
    </source>
</evidence>
<sequence length="143" mass="15506">MVGQARLVAVGTGLQGVNTLRGDPLISDGTLYDTLLQLNGFTSNKVSERYQRNNALKNYEQALLDRRGHLMDSLAMAYRTGDDTAAVLAKIRAFNQANPWIAITSTSIIRSRGARARYSAKAEGGVVLNPRLAAQVREAVGDE</sequence>
<gene>
    <name evidence="1" type="ORF">D9T17_10265</name>
</gene>
<dbReference type="AlphaFoldDB" id="A0A3N2RIL9"/>
<organism evidence="1 2">
    <name type="scientific">Lysobacter enzymogenes</name>
    <dbReference type="NCBI Taxonomy" id="69"/>
    <lineage>
        <taxon>Bacteria</taxon>
        <taxon>Pseudomonadati</taxon>
        <taxon>Pseudomonadota</taxon>
        <taxon>Gammaproteobacteria</taxon>
        <taxon>Lysobacterales</taxon>
        <taxon>Lysobacteraceae</taxon>
        <taxon>Lysobacter</taxon>
    </lineage>
</organism>
<comment type="caution">
    <text evidence="1">The sequence shown here is derived from an EMBL/GenBank/DDBJ whole genome shotgun (WGS) entry which is preliminary data.</text>
</comment>
<accession>A0A3N2RIL9</accession>